<gene>
    <name evidence="1" type="ORF">SGADD02_02259</name>
</gene>
<accession>A0A139MG42</accession>
<dbReference type="Proteomes" id="UP000070198">
    <property type="component" value="Unassembled WGS sequence"/>
</dbReference>
<protein>
    <submittedName>
        <fullName evidence="1">Uncharacterized protein</fullName>
    </submittedName>
</protein>
<name>A0A139MG42_9STRE</name>
<evidence type="ECO:0000313" key="1">
    <source>
        <dbReference type="EMBL" id="KXT62748.1"/>
    </source>
</evidence>
<evidence type="ECO:0000313" key="2">
    <source>
        <dbReference type="Proteomes" id="UP000070198"/>
    </source>
</evidence>
<dbReference type="AlphaFoldDB" id="A0A139MG42"/>
<organism evidence="1 2">
    <name type="scientific">Streptococcus gallolyticus</name>
    <dbReference type="NCBI Taxonomy" id="315405"/>
    <lineage>
        <taxon>Bacteria</taxon>
        <taxon>Bacillati</taxon>
        <taxon>Bacillota</taxon>
        <taxon>Bacilli</taxon>
        <taxon>Lactobacillales</taxon>
        <taxon>Streptococcaceae</taxon>
        <taxon>Streptococcus</taxon>
    </lineage>
</organism>
<comment type="caution">
    <text evidence="1">The sequence shown here is derived from an EMBL/GenBank/DDBJ whole genome shotgun (WGS) entry which is preliminary data.</text>
</comment>
<sequence length="48" mass="5684">MNNLLVKYVSRSEIEQKATIINLIKGETILKWKSFLNLKNMVQMFVQK</sequence>
<reference evidence="1 2" key="1">
    <citation type="submission" date="2016-01" db="EMBL/GenBank/DDBJ databases">
        <title>Highly variable Streptococcus oralis are common among viridans streptococci isolated from primates.</title>
        <authorList>
            <person name="Denapaite D."/>
            <person name="Rieger M."/>
            <person name="Koendgen S."/>
            <person name="Brueckner R."/>
            <person name="Ochigava I."/>
            <person name="Kappeler P."/>
            <person name="Maetz-Rensing K."/>
            <person name="Leendertz F."/>
            <person name="Hakenbeck R."/>
        </authorList>
    </citation>
    <scope>NUCLEOTIDE SEQUENCE [LARGE SCALE GENOMIC DNA]</scope>
    <source>
        <strain evidence="1 2">DD02</strain>
    </source>
</reference>
<dbReference type="EMBL" id="LQOF01000496">
    <property type="protein sequence ID" value="KXT62748.1"/>
    <property type="molecule type" value="Genomic_DNA"/>
</dbReference>
<proteinExistence type="predicted"/>